<dbReference type="RefSeq" id="WP_026991107.1">
    <property type="nucleotide sequence ID" value="NZ_AUGP01000025.1"/>
</dbReference>
<organism evidence="1 2">
    <name type="scientific">Flavobacterium subsaxonicum WB 4.1-42 = DSM 21790</name>
    <dbReference type="NCBI Taxonomy" id="1121898"/>
    <lineage>
        <taxon>Bacteria</taxon>
        <taxon>Pseudomonadati</taxon>
        <taxon>Bacteroidota</taxon>
        <taxon>Flavobacteriia</taxon>
        <taxon>Flavobacteriales</taxon>
        <taxon>Flavobacteriaceae</taxon>
        <taxon>Flavobacterium</taxon>
    </lineage>
</organism>
<dbReference type="OrthoDB" id="9953407at2"/>
<dbReference type="EMBL" id="JRLY01000011">
    <property type="protein sequence ID" value="KGO92191.1"/>
    <property type="molecule type" value="Genomic_DNA"/>
</dbReference>
<dbReference type="AlphaFoldDB" id="A0A0A2MKW8"/>
<protein>
    <submittedName>
        <fullName evidence="1">Uncharacterized protein</fullName>
    </submittedName>
</protein>
<keyword evidence="2" id="KW-1185">Reference proteome</keyword>
<comment type="caution">
    <text evidence="1">The sequence shown here is derived from an EMBL/GenBank/DDBJ whole genome shotgun (WGS) entry which is preliminary data.</text>
</comment>
<accession>A0A0A2MKW8</accession>
<reference evidence="1 2" key="1">
    <citation type="submission" date="2013-09" db="EMBL/GenBank/DDBJ databases">
        <authorList>
            <person name="Zeng Z."/>
            <person name="Chen C."/>
        </authorList>
    </citation>
    <scope>NUCLEOTIDE SEQUENCE [LARGE SCALE GENOMIC DNA]</scope>
    <source>
        <strain evidence="1 2">WB 4.1-42</strain>
    </source>
</reference>
<evidence type="ECO:0000313" key="1">
    <source>
        <dbReference type="EMBL" id="KGO92191.1"/>
    </source>
</evidence>
<evidence type="ECO:0000313" key="2">
    <source>
        <dbReference type="Proteomes" id="UP000030111"/>
    </source>
</evidence>
<name>A0A0A2MKW8_9FLAO</name>
<proteinExistence type="predicted"/>
<gene>
    <name evidence="1" type="ORF">Q766_13595</name>
</gene>
<sequence>MDYQKILNVSESKLQLRFSDVVENIKDCIISGSTGGEIISKVGKYLKDLKFTDIEAYLVIENDIITYLKTCKENGIIII</sequence>
<dbReference type="Proteomes" id="UP000030111">
    <property type="component" value="Unassembled WGS sequence"/>
</dbReference>